<feature type="region of interest" description="Disordered" evidence="1">
    <location>
        <begin position="353"/>
        <end position="386"/>
    </location>
</feature>
<reference evidence="2" key="1">
    <citation type="submission" date="2015-06" db="UniProtKB">
        <authorList>
            <consortium name="EnsemblPlants"/>
        </authorList>
    </citation>
    <scope>IDENTIFICATION</scope>
</reference>
<accession>M8C0Z7</accession>
<dbReference type="Pfam" id="PF07893">
    <property type="entry name" value="DUF1668"/>
    <property type="match status" value="2"/>
</dbReference>
<dbReference type="InterPro" id="IPR012871">
    <property type="entry name" value="DUF1668_ORYSA"/>
</dbReference>
<protein>
    <submittedName>
        <fullName evidence="2">Uncharacterized protein</fullName>
    </submittedName>
</protein>
<dbReference type="ExpressionAtlas" id="M8C0Z7">
    <property type="expression patterns" value="baseline"/>
</dbReference>
<dbReference type="PANTHER" id="PTHR33085">
    <property type="entry name" value="OS12G0113100 PROTEIN-RELATED"/>
    <property type="match status" value="1"/>
</dbReference>
<evidence type="ECO:0000256" key="1">
    <source>
        <dbReference type="SAM" id="MobiDB-lite"/>
    </source>
</evidence>
<dbReference type="PANTHER" id="PTHR33085:SF101">
    <property type="entry name" value="DUF1618 DOMAIN-CONTAINING PROTEIN"/>
    <property type="match status" value="1"/>
</dbReference>
<evidence type="ECO:0000313" key="2">
    <source>
        <dbReference type="EnsemblPlants" id="EMT27894"/>
    </source>
</evidence>
<dbReference type="AlphaFoldDB" id="M8C0Z7"/>
<proteinExistence type="predicted"/>
<name>M8C0Z7_AEGTA</name>
<organism evidence="2">
    <name type="scientific">Aegilops tauschii</name>
    <name type="common">Tausch's goatgrass</name>
    <name type="synonym">Aegilops squarrosa</name>
    <dbReference type="NCBI Taxonomy" id="37682"/>
    <lineage>
        <taxon>Eukaryota</taxon>
        <taxon>Viridiplantae</taxon>
        <taxon>Streptophyta</taxon>
        <taxon>Embryophyta</taxon>
        <taxon>Tracheophyta</taxon>
        <taxon>Spermatophyta</taxon>
        <taxon>Magnoliopsida</taxon>
        <taxon>Liliopsida</taxon>
        <taxon>Poales</taxon>
        <taxon>Poaceae</taxon>
        <taxon>BOP clade</taxon>
        <taxon>Pooideae</taxon>
        <taxon>Triticodae</taxon>
        <taxon>Triticeae</taxon>
        <taxon>Triticinae</taxon>
        <taxon>Aegilops</taxon>
    </lineage>
</organism>
<sequence>MSGGIRRLVNLGVYDGRNSVYSLRRLDLSKMDLFRRTAEEAAADGKLLPTLTPAKAWASNDRRRICKADLSAAEAAAPSIQTPASELVIKPPEVSCSLPTHHRVHFLPTSSEDKVVLGDRTNRMFRFDGGEGRRWIESLPSLHEHKHSPLSIAVPPSDLHLHDGQDGGDMYIIDRILHPDKSEAKPQFEALKHAYVCSHALVGSDTICFSMAGALGAEGTGTYCFHINTREWIKAGDWVMPFQGKAEYVPELGLWFGESSGLPCAADISGVVRGEEPPQEKLRIWVDDDLPEEWQPSELCSSKIISLGSGRFIVVDFLDAMVFDKDCNEMVTGKQFALFTGMKAVYDNGRSKGSVKNGSNGAGKDNNDNYNSGTNGSGNENGNNRGKVKGLLMVKHKSKRYMFNVQQSIDAVQYACSTDFSVKFT</sequence>
<dbReference type="EnsemblPlants" id="EMT27894">
    <property type="protein sequence ID" value="EMT27894"/>
    <property type="gene ID" value="F775_12566"/>
</dbReference>
<feature type="compositionally biased region" description="Low complexity" evidence="1">
    <location>
        <begin position="368"/>
        <end position="385"/>
    </location>
</feature>